<protein>
    <submittedName>
        <fullName evidence="2">Uncharacterized protein</fullName>
    </submittedName>
</protein>
<dbReference type="EMBL" id="KN834113">
    <property type="protein sequence ID" value="KIK12148.1"/>
    <property type="molecule type" value="Genomic_DNA"/>
</dbReference>
<dbReference type="Proteomes" id="UP000054018">
    <property type="component" value="Unassembled WGS sequence"/>
</dbReference>
<dbReference type="AlphaFoldDB" id="A0A0C9YW72"/>
<gene>
    <name evidence="2" type="ORF">PISMIDRAFT_18953</name>
</gene>
<sequence length="102" mass="11318">MQTLKTRKKRSGKTTTPEAPAKSPDHLWNLIHRRRFDEGDYATPHDDVISSSFDGSVAVKTCGDVKTHSDGQEGVLANTSDDTEKFAVHEPLDDPVVPIREM</sequence>
<evidence type="ECO:0000256" key="1">
    <source>
        <dbReference type="SAM" id="MobiDB-lite"/>
    </source>
</evidence>
<keyword evidence="3" id="KW-1185">Reference proteome</keyword>
<evidence type="ECO:0000313" key="2">
    <source>
        <dbReference type="EMBL" id="KIK12148.1"/>
    </source>
</evidence>
<reference evidence="2 3" key="1">
    <citation type="submission" date="2014-04" db="EMBL/GenBank/DDBJ databases">
        <authorList>
            <consortium name="DOE Joint Genome Institute"/>
            <person name="Kuo A."/>
            <person name="Kohler A."/>
            <person name="Costa M.D."/>
            <person name="Nagy L.G."/>
            <person name="Floudas D."/>
            <person name="Copeland A."/>
            <person name="Barry K.W."/>
            <person name="Cichocki N."/>
            <person name="Veneault-Fourrey C."/>
            <person name="LaButti K."/>
            <person name="Lindquist E.A."/>
            <person name="Lipzen A."/>
            <person name="Lundell T."/>
            <person name="Morin E."/>
            <person name="Murat C."/>
            <person name="Sun H."/>
            <person name="Tunlid A."/>
            <person name="Henrissat B."/>
            <person name="Grigoriev I.V."/>
            <person name="Hibbett D.S."/>
            <person name="Martin F."/>
            <person name="Nordberg H.P."/>
            <person name="Cantor M.N."/>
            <person name="Hua S.X."/>
        </authorList>
    </citation>
    <scope>NUCLEOTIDE SEQUENCE [LARGE SCALE GENOMIC DNA]</scope>
    <source>
        <strain evidence="2 3">441</strain>
    </source>
</reference>
<proteinExistence type="predicted"/>
<feature type="region of interest" description="Disordered" evidence="1">
    <location>
        <begin position="1"/>
        <end position="25"/>
    </location>
</feature>
<name>A0A0C9YW72_9AGAM</name>
<feature type="compositionally biased region" description="Basic residues" evidence="1">
    <location>
        <begin position="1"/>
        <end position="12"/>
    </location>
</feature>
<organism evidence="2 3">
    <name type="scientific">Pisolithus microcarpus 441</name>
    <dbReference type="NCBI Taxonomy" id="765257"/>
    <lineage>
        <taxon>Eukaryota</taxon>
        <taxon>Fungi</taxon>
        <taxon>Dikarya</taxon>
        <taxon>Basidiomycota</taxon>
        <taxon>Agaricomycotina</taxon>
        <taxon>Agaricomycetes</taxon>
        <taxon>Agaricomycetidae</taxon>
        <taxon>Boletales</taxon>
        <taxon>Sclerodermatineae</taxon>
        <taxon>Pisolithaceae</taxon>
        <taxon>Pisolithus</taxon>
    </lineage>
</organism>
<accession>A0A0C9YW72</accession>
<reference evidence="3" key="2">
    <citation type="submission" date="2015-01" db="EMBL/GenBank/DDBJ databases">
        <title>Evolutionary Origins and Diversification of the Mycorrhizal Mutualists.</title>
        <authorList>
            <consortium name="DOE Joint Genome Institute"/>
            <consortium name="Mycorrhizal Genomics Consortium"/>
            <person name="Kohler A."/>
            <person name="Kuo A."/>
            <person name="Nagy L.G."/>
            <person name="Floudas D."/>
            <person name="Copeland A."/>
            <person name="Barry K.W."/>
            <person name="Cichocki N."/>
            <person name="Veneault-Fourrey C."/>
            <person name="LaButti K."/>
            <person name="Lindquist E.A."/>
            <person name="Lipzen A."/>
            <person name="Lundell T."/>
            <person name="Morin E."/>
            <person name="Murat C."/>
            <person name="Riley R."/>
            <person name="Ohm R."/>
            <person name="Sun H."/>
            <person name="Tunlid A."/>
            <person name="Henrissat B."/>
            <person name="Grigoriev I.V."/>
            <person name="Hibbett D.S."/>
            <person name="Martin F."/>
        </authorList>
    </citation>
    <scope>NUCLEOTIDE SEQUENCE [LARGE SCALE GENOMIC DNA]</scope>
    <source>
        <strain evidence="3">441</strain>
    </source>
</reference>
<evidence type="ECO:0000313" key="3">
    <source>
        <dbReference type="Proteomes" id="UP000054018"/>
    </source>
</evidence>
<dbReference type="HOGENOM" id="CLU_2278564_0_0_1"/>